<evidence type="ECO:0000259" key="5">
    <source>
        <dbReference type="Pfam" id="PF17384"/>
    </source>
</evidence>
<dbReference type="PANTHER" id="PTHR33867">
    <property type="entry name" value="RIBOSOME MATURATION FACTOR RIMP"/>
    <property type="match status" value="1"/>
</dbReference>
<dbReference type="AlphaFoldDB" id="A0A347VS70"/>
<keyword evidence="8" id="KW-1185">Reference proteome</keyword>
<dbReference type="Gene3D" id="2.30.30.180">
    <property type="entry name" value="Ribosome maturation factor RimP, C-terminal domain"/>
    <property type="match status" value="1"/>
</dbReference>
<evidence type="ECO:0000256" key="1">
    <source>
        <dbReference type="ARBA" id="ARBA00022490"/>
    </source>
</evidence>
<keyword evidence="1 3" id="KW-0963">Cytoplasm</keyword>
<feature type="domain" description="Ribosome maturation factor RimP N-terminal" evidence="4">
    <location>
        <begin position="8"/>
        <end position="80"/>
    </location>
</feature>
<dbReference type="SUPFAM" id="SSF75420">
    <property type="entry name" value="YhbC-like, N-terminal domain"/>
    <property type="match status" value="1"/>
</dbReference>
<dbReference type="Gene3D" id="3.30.300.70">
    <property type="entry name" value="RimP-like superfamily, N-terminal"/>
    <property type="match status" value="1"/>
</dbReference>
<dbReference type="Proteomes" id="UP000029714">
    <property type="component" value="Unassembled WGS sequence"/>
</dbReference>
<comment type="function">
    <text evidence="3">Required for maturation of 30S ribosomal subunits.</text>
</comment>
<dbReference type="STRING" id="1548018.LS64_07730"/>
<dbReference type="Pfam" id="PF17384">
    <property type="entry name" value="DUF150_C"/>
    <property type="match status" value="1"/>
</dbReference>
<reference evidence="7 8" key="1">
    <citation type="journal article" date="2014" name="Genome Announc.">
        <title>Draft genome sequences of eight enterohepatic helicobacter species isolated from both laboratory and wild rodents.</title>
        <authorList>
            <person name="Sheh A."/>
            <person name="Shen Z."/>
            <person name="Fox J.G."/>
        </authorList>
    </citation>
    <scope>NUCLEOTIDE SEQUENCE [LARGE SCALE GENOMIC DNA]</scope>
    <source>
        <strain evidence="7 8">MIT 97-6194</strain>
    </source>
</reference>
<evidence type="ECO:0000313" key="6">
    <source>
        <dbReference type="EMBL" id="MWV69049.1"/>
    </source>
</evidence>
<dbReference type="OrthoDB" id="9805006at2"/>
<dbReference type="GO" id="GO:0005829">
    <property type="term" value="C:cytosol"/>
    <property type="evidence" value="ECO:0007669"/>
    <property type="project" value="TreeGrafter"/>
</dbReference>
<dbReference type="Pfam" id="PF02576">
    <property type="entry name" value="RimP_N"/>
    <property type="match status" value="1"/>
</dbReference>
<evidence type="ECO:0000256" key="2">
    <source>
        <dbReference type="ARBA" id="ARBA00022517"/>
    </source>
</evidence>
<dbReference type="EMBL" id="QBIU01000001">
    <property type="protein sequence ID" value="MWV69049.1"/>
    <property type="molecule type" value="Genomic_DNA"/>
</dbReference>
<keyword evidence="2 3" id="KW-0690">Ribosome biogenesis</keyword>
<name>A0A347VS70_9HELI</name>
<dbReference type="CDD" id="cd01734">
    <property type="entry name" value="YlxS_C"/>
    <property type="match status" value="1"/>
</dbReference>
<evidence type="ECO:0000313" key="7">
    <source>
        <dbReference type="EMBL" id="TLD94027.1"/>
    </source>
</evidence>
<dbReference type="InterPro" id="IPR036847">
    <property type="entry name" value="RimP_C_sf"/>
</dbReference>
<dbReference type="EMBL" id="JRMP02000011">
    <property type="protein sequence ID" value="TLD94027.1"/>
    <property type="molecule type" value="Genomic_DNA"/>
</dbReference>
<evidence type="ECO:0000313" key="8">
    <source>
        <dbReference type="Proteomes" id="UP000029714"/>
    </source>
</evidence>
<dbReference type="InterPro" id="IPR028989">
    <property type="entry name" value="RimP_N"/>
</dbReference>
<dbReference type="InterPro" id="IPR028998">
    <property type="entry name" value="RimP_C"/>
</dbReference>
<evidence type="ECO:0000259" key="4">
    <source>
        <dbReference type="Pfam" id="PF02576"/>
    </source>
</evidence>
<dbReference type="PANTHER" id="PTHR33867:SF1">
    <property type="entry name" value="RIBOSOME MATURATION FACTOR RIMP"/>
    <property type="match status" value="1"/>
</dbReference>
<reference evidence="7" key="3">
    <citation type="submission" date="2018-04" db="EMBL/GenBank/DDBJ databases">
        <authorList>
            <person name="Sheh A."/>
            <person name="Shen Z."/>
            <person name="Mannion A.J."/>
            <person name="Fox J.G."/>
        </authorList>
    </citation>
    <scope>NUCLEOTIDE SEQUENCE</scope>
    <source>
        <strain evidence="7">MIT 97-6194</strain>
    </source>
</reference>
<comment type="similarity">
    <text evidence="3">Belongs to the RimP family.</text>
</comment>
<dbReference type="RefSeq" id="WP_034572022.1">
    <property type="nucleotide sequence ID" value="NZ_JRMP02000011.1"/>
</dbReference>
<comment type="subcellular location">
    <subcellularLocation>
        <location evidence="3">Cytoplasm</location>
    </subcellularLocation>
</comment>
<dbReference type="GO" id="GO:0006412">
    <property type="term" value="P:translation"/>
    <property type="evidence" value="ECO:0007669"/>
    <property type="project" value="TreeGrafter"/>
</dbReference>
<evidence type="ECO:0000256" key="3">
    <source>
        <dbReference type="HAMAP-Rule" id="MF_01077"/>
    </source>
</evidence>
<dbReference type="InterPro" id="IPR035956">
    <property type="entry name" value="RimP_N_sf"/>
</dbReference>
<accession>A0A347VS70</accession>
<dbReference type="InterPro" id="IPR003728">
    <property type="entry name" value="Ribosome_maturation_RimP"/>
</dbReference>
<dbReference type="SUPFAM" id="SSF74942">
    <property type="entry name" value="YhbC-like, C-terminal domain"/>
    <property type="match status" value="1"/>
</dbReference>
<comment type="caution">
    <text evidence="7">The sequence shown here is derived from an EMBL/GenBank/DDBJ whole genome shotgun (WGS) entry which is preliminary data.</text>
</comment>
<reference evidence="7 8" key="2">
    <citation type="journal article" date="2016" name="Infect. Immun.">
        <title>Helicobacter saguini, a Novel Helicobacter Isolated from Cotton-Top Tamarins with Ulcerative Colitis, Has Proinflammatory Properties and Induces Typhlocolitis and Dysplasia in Gnotobiotic IL-10-/- Mice.</title>
        <authorList>
            <person name="Shen Z."/>
            <person name="Mannion A."/>
            <person name="Whary M.T."/>
            <person name="Muthupalani S."/>
            <person name="Sheh A."/>
            <person name="Feng Y."/>
            <person name="Gong G."/>
            <person name="Vandamme P."/>
            <person name="Holcombe H.R."/>
            <person name="Paster B.J."/>
            <person name="Fox J.G."/>
        </authorList>
    </citation>
    <scope>NUCLEOTIDE SEQUENCE [LARGE SCALE GENOMIC DNA]</scope>
    <source>
        <strain evidence="7 8">MIT 97-6194</strain>
    </source>
</reference>
<dbReference type="HAMAP" id="MF_01077">
    <property type="entry name" value="RimP"/>
    <property type="match status" value="1"/>
</dbReference>
<dbReference type="Proteomes" id="UP000477070">
    <property type="component" value="Unassembled WGS sequence"/>
</dbReference>
<sequence length="150" mass="17399">MLEKLYEILEKVIESKGLKLYDIELLKENDEMLLRISLYKKGGVNLQDCENITNLISPLLDVECQELENYTLEVSSPGLERVLKKERHFLLSKNDLIQIKMNDKSTIKGILKDFKDNILSVEVKDSKDSKTLQIPLSECKKVKTFFEFNS</sequence>
<reference evidence="6 9" key="4">
    <citation type="submission" date="2019-12" db="EMBL/GenBank/DDBJ databases">
        <title>Multi-Generational Helicobacter saguini Isolates.</title>
        <authorList>
            <person name="Mannion A."/>
            <person name="Shen Z."/>
            <person name="Fox J.G."/>
        </authorList>
    </citation>
    <scope>NUCLEOTIDE SEQUENCE [LARGE SCALE GENOMIC DNA]</scope>
    <source>
        <strain evidence="6">16-048</strain>
        <strain evidence="9">16-048 (F4)</strain>
    </source>
</reference>
<proteinExistence type="inferred from homology"/>
<feature type="domain" description="Ribosome maturation factor RimP C-terminal" evidence="5">
    <location>
        <begin position="83"/>
        <end position="148"/>
    </location>
</feature>
<protein>
    <recommendedName>
        <fullName evidence="3">Ribosome maturation factor RimP</fullName>
    </recommendedName>
</protein>
<organism evidence="7 8">
    <name type="scientific">Helicobacter saguini</name>
    <dbReference type="NCBI Taxonomy" id="1548018"/>
    <lineage>
        <taxon>Bacteria</taxon>
        <taxon>Pseudomonadati</taxon>
        <taxon>Campylobacterota</taxon>
        <taxon>Epsilonproteobacteria</taxon>
        <taxon>Campylobacterales</taxon>
        <taxon>Helicobacteraceae</taxon>
        <taxon>Helicobacter</taxon>
    </lineage>
</organism>
<dbReference type="GO" id="GO:0000028">
    <property type="term" value="P:ribosomal small subunit assembly"/>
    <property type="evidence" value="ECO:0007669"/>
    <property type="project" value="TreeGrafter"/>
</dbReference>
<evidence type="ECO:0000313" key="9">
    <source>
        <dbReference type="Proteomes" id="UP000477070"/>
    </source>
</evidence>
<gene>
    <name evidence="3" type="primary">rimP</name>
    <name evidence="6" type="ORF">DCO61_03190</name>
    <name evidence="7" type="ORF">LS64_007675</name>
</gene>